<dbReference type="AlphaFoldDB" id="M7NQY8"/>
<dbReference type="RefSeq" id="WP_009194159.1">
    <property type="nucleotide sequence ID" value="NZ_AODQ01000011.1"/>
</dbReference>
<keyword evidence="3 6" id="KW-0378">Hydrolase</keyword>
<keyword evidence="7" id="KW-1185">Reference proteome</keyword>
<feature type="domain" description="NlpC/P60" evidence="5">
    <location>
        <begin position="131"/>
        <end position="259"/>
    </location>
</feature>
<dbReference type="EC" id="3.4.-.-" evidence="6"/>
<dbReference type="PANTHER" id="PTHR47053">
    <property type="entry name" value="MUREIN DD-ENDOPEPTIDASE MEPH-RELATED"/>
    <property type="match status" value="1"/>
</dbReference>
<evidence type="ECO:0000313" key="7">
    <source>
        <dbReference type="Proteomes" id="UP000011910"/>
    </source>
</evidence>
<evidence type="ECO:0000256" key="3">
    <source>
        <dbReference type="ARBA" id="ARBA00022801"/>
    </source>
</evidence>
<protein>
    <submittedName>
        <fullName evidence="6">Gamma-D-glutamyl-L-lysine endopeptidase</fullName>
        <ecNumber evidence="6">3.4.-.-</ecNumber>
    </submittedName>
</protein>
<evidence type="ECO:0000259" key="5">
    <source>
        <dbReference type="PROSITE" id="PS51935"/>
    </source>
</evidence>
<dbReference type="Pfam" id="PF18348">
    <property type="entry name" value="SH3_16"/>
    <property type="match status" value="1"/>
</dbReference>
<dbReference type="Gene3D" id="3.90.1720.10">
    <property type="entry name" value="endopeptidase domain like (from Nostoc punctiforme)"/>
    <property type="match status" value="1"/>
</dbReference>
<organism evidence="6 7">
    <name type="scientific">Cesiribacter andamanensis AMV16</name>
    <dbReference type="NCBI Taxonomy" id="1279009"/>
    <lineage>
        <taxon>Bacteria</taxon>
        <taxon>Pseudomonadati</taxon>
        <taxon>Bacteroidota</taxon>
        <taxon>Cytophagia</taxon>
        <taxon>Cytophagales</taxon>
        <taxon>Cesiribacteraceae</taxon>
        <taxon>Cesiribacter</taxon>
    </lineage>
</organism>
<gene>
    <name evidence="6" type="primary">ykfC</name>
    <name evidence="6" type="ORF">ADICEAN_00753</name>
</gene>
<dbReference type="Gene3D" id="2.30.30.40">
    <property type="entry name" value="SH3 Domains"/>
    <property type="match status" value="1"/>
</dbReference>
<dbReference type="InterPro" id="IPR000064">
    <property type="entry name" value="NLP_P60_dom"/>
</dbReference>
<dbReference type="STRING" id="1279009.ADICEAN_00753"/>
<comment type="caution">
    <text evidence="6">The sequence shown here is derived from an EMBL/GenBank/DDBJ whole genome shotgun (WGS) entry which is preliminary data.</text>
</comment>
<accession>M7NQY8</accession>
<dbReference type="InterPro" id="IPR038765">
    <property type="entry name" value="Papain-like_cys_pep_sf"/>
</dbReference>
<dbReference type="Pfam" id="PF00877">
    <property type="entry name" value="NLPC_P60"/>
    <property type="match status" value="1"/>
</dbReference>
<dbReference type="Proteomes" id="UP000011910">
    <property type="component" value="Unassembled WGS sequence"/>
</dbReference>
<dbReference type="PANTHER" id="PTHR47053:SF1">
    <property type="entry name" value="MUREIN DD-ENDOPEPTIDASE MEPH-RELATED"/>
    <property type="match status" value="1"/>
</dbReference>
<dbReference type="PATRIC" id="fig|1279009.4.peg.766"/>
<reference evidence="6 7" key="1">
    <citation type="journal article" date="2013" name="Genome Announc.">
        <title>Draft Genome Sequence of Cesiribacter andamanensis Strain AMV16T, Isolated from a Soil Sample from a Mud Volcano in the Andaman Islands, India.</title>
        <authorList>
            <person name="Shivaji S."/>
            <person name="Ara S."/>
            <person name="Begum Z."/>
            <person name="Srinivas T.N."/>
            <person name="Singh A."/>
            <person name="Kumar Pinnaka A."/>
        </authorList>
    </citation>
    <scope>NUCLEOTIDE SEQUENCE [LARGE SCALE GENOMIC DNA]</scope>
    <source>
        <strain evidence="6 7">AMV16</strain>
    </source>
</reference>
<dbReference type="eggNOG" id="COG0791">
    <property type="taxonomic scope" value="Bacteria"/>
</dbReference>
<evidence type="ECO:0000256" key="1">
    <source>
        <dbReference type="ARBA" id="ARBA00007074"/>
    </source>
</evidence>
<evidence type="ECO:0000256" key="4">
    <source>
        <dbReference type="ARBA" id="ARBA00022807"/>
    </source>
</evidence>
<evidence type="ECO:0000256" key="2">
    <source>
        <dbReference type="ARBA" id="ARBA00022670"/>
    </source>
</evidence>
<dbReference type="PROSITE" id="PS51935">
    <property type="entry name" value="NLPC_P60"/>
    <property type="match status" value="1"/>
</dbReference>
<dbReference type="InterPro" id="IPR041382">
    <property type="entry name" value="SH3_16"/>
</dbReference>
<keyword evidence="2" id="KW-0645">Protease</keyword>
<sequence>MQEYGYCRLSLVPVRAEGKEVAEMVTQLLFGDLYQVLEWSASREWVRIRQQADGYEGWIGHRLHHPISEAFYLEAQERPPVVSLEICGQLRIPGHRLQLVLGSTLPLGGQELFQDEHTVTFSGKTHAIRKIKDAALLKEFAFMYIDSPYLWGGKSPFGIDCSGFTQMVYKLGGYQLQRDASQQAREGVLVPTVAEARPGDLAFFHNPQGRITHVGLVLDGEKIIHASGRVRIDRLDSTGIYCEEEKHYTHTLSLIKRIIM</sequence>
<evidence type="ECO:0000313" key="6">
    <source>
        <dbReference type="EMBL" id="EMR04130.1"/>
    </source>
</evidence>
<dbReference type="SUPFAM" id="SSF54001">
    <property type="entry name" value="Cysteine proteinases"/>
    <property type="match status" value="1"/>
</dbReference>
<dbReference type="GO" id="GO:0006508">
    <property type="term" value="P:proteolysis"/>
    <property type="evidence" value="ECO:0007669"/>
    <property type="project" value="UniProtKB-KW"/>
</dbReference>
<dbReference type="InterPro" id="IPR051202">
    <property type="entry name" value="Peptidase_C40"/>
</dbReference>
<keyword evidence="4" id="KW-0788">Thiol protease</keyword>
<name>M7NQY8_9BACT</name>
<comment type="similarity">
    <text evidence="1">Belongs to the peptidase C40 family.</text>
</comment>
<dbReference type="GO" id="GO:0008234">
    <property type="term" value="F:cysteine-type peptidase activity"/>
    <property type="evidence" value="ECO:0007669"/>
    <property type="project" value="UniProtKB-KW"/>
</dbReference>
<proteinExistence type="inferred from homology"/>
<dbReference type="EMBL" id="AODQ01000011">
    <property type="protein sequence ID" value="EMR04130.1"/>
    <property type="molecule type" value="Genomic_DNA"/>
</dbReference>